<dbReference type="PROSITE" id="PS51257">
    <property type="entry name" value="PROKAR_LIPOPROTEIN"/>
    <property type="match status" value="1"/>
</dbReference>
<dbReference type="EMBL" id="JBHUCM010000023">
    <property type="protein sequence ID" value="MFD1541057.1"/>
    <property type="molecule type" value="Genomic_DNA"/>
</dbReference>
<comment type="caution">
    <text evidence="2">The sequence shown here is derived from an EMBL/GenBank/DDBJ whole genome shotgun (WGS) entry which is preliminary data.</text>
</comment>
<dbReference type="PANTHER" id="PTHR42928">
    <property type="entry name" value="TRICARBOXYLATE-BINDING PROTEIN"/>
    <property type="match status" value="1"/>
</dbReference>
<name>A0ABW4GIW6_9ACTN</name>
<sequence length="321" mass="33643">MRRRGFFALGLGMMACATGCGTESNLGSSAVNAARMLGRFAIVPGGGRWARVARALVEAARGEGFPVSGTPPATRITVTGLPALAATELNNGLSLLDTATPLARLTGQIEVVVVPANSKFATFDQFGAHLLAHPDRTPLTGGPQGEPDHLLFGLIAKGLGADTRQVDYTGFPGSAEATSALLGGKAAAATGTLADWRKAIDKGWVRVLAVSSARRVDGVEAPSLLECGVRLDFADWCAAVGPEGMTDDRKDFAIRLCDEVTESAAWRAACRVEGWTSIPLSGDDFEQWLASEIGRTRAVLRDLGMLDTADTTCWGSCEKGH</sequence>
<accession>A0ABW4GIW6</accession>
<dbReference type="InterPro" id="IPR005064">
    <property type="entry name" value="BUG"/>
</dbReference>
<dbReference type="PANTHER" id="PTHR42928:SF3">
    <property type="entry name" value="UPF0065 PROTEIN YFLP"/>
    <property type="match status" value="1"/>
</dbReference>
<dbReference type="RefSeq" id="WP_219529659.1">
    <property type="nucleotide sequence ID" value="NZ_JAHKRM010000007.1"/>
</dbReference>
<evidence type="ECO:0000313" key="3">
    <source>
        <dbReference type="Proteomes" id="UP001597097"/>
    </source>
</evidence>
<gene>
    <name evidence="2" type="ORF">ACFSJ0_28660</name>
</gene>
<comment type="similarity">
    <text evidence="1">Belongs to the UPF0065 (bug) family.</text>
</comment>
<organism evidence="2 3">
    <name type="scientific">Nonomuraea guangzhouensis</name>
    <dbReference type="NCBI Taxonomy" id="1291555"/>
    <lineage>
        <taxon>Bacteria</taxon>
        <taxon>Bacillati</taxon>
        <taxon>Actinomycetota</taxon>
        <taxon>Actinomycetes</taxon>
        <taxon>Streptosporangiales</taxon>
        <taxon>Streptosporangiaceae</taxon>
        <taxon>Nonomuraea</taxon>
    </lineage>
</organism>
<dbReference type="Proteomes" id="UP001597097">
    <property type="component" value="Unassembled WGS sequence"/>
</dbReference>
<dbReference type="Pfam" id="PF03401">
    <property type="entry name" value="TctC"/>
    <property type="match status" value="1"/>
</dbReference>
<proteinExistence type="inferred from homology"/>
<keyword evidence="3" id="KW-1185">Reference proteome</keyword>
<reference evidence="3" key="1">
    <citation type="journal article" date="2019" name="Int. J. Syst. Evol. Microbiol.">
        <title>The Global Catalogue of Microorganisms (GCM) 10K type strain sequencing project: providing services to taxonomists for standard genome sequencing and annotation.</title>
        <authorList>
            <consortium name="The Broad Institute Genomics Platform"/>
            <consortium name="The Broad Institute Genome Sequencing Center for Infectious Disease"/>
            <person name="Wu L."/>
            <person name="Ma J."/>
        </authorList>
    </citation>
    <scope>NUCLEOTIDE SEQUENCE [LARGE SCALE GENOMIC DNA]</scope>
    <source>
        <strain evidence="3">CGMCC 1.15399</strain>
    </source>
</reference>
<evidence type="ECO:0000313" key="2">
    <source>
        <dbReference type="EMBL" id="MFD1541057.1"/>
    </source>
</evidence>
<protein>
    <submittedName>
        <fullName evidence="2">Bug family tripartite tricarboxylate transporter substrate binding protein</fullName>
    </submittedName>
</protein>
<evidence type="ECO:0000256" key="1">
    <source>
        <dbReference type="ARBA" id="ARBA00006987"/>
    </source>
</evidence>